<dbReference type="InterPro" id="IPR017900">
    <property type="entry name" value="4Fe4S_Fe_S_CS"/>
</dbReference>
<keyword evidence="2" id="KW-0408">Iron</keyword>
<dbReference type="InterPro" id="IPR036188">
    <property type="entry name" value="FAD/NAD-bd_sf"/>
</dbReference>
<dbReference type="InterPro" id="IPR017896">
    <property type="entry name" value="4Fe4S_Fe-S-bd"/>
</dbReference>
<dbReference type="EMBL" id="KC246799">
    <property type="protein sequence ID" value="AHF24606.1"/>
    <property type="molecule type" value="Genomic_DNA"/>
</dbReference>
<dbReference type="PANTHER" id="PTHR42783">
    <property type="entry name" value="GLUTAMATE SYNTHASE [NADPH] SMALL CHAIN"/>
    <property type="match status" value="1"/>
</dbReference>
<dbReference type="SUPFAM" id="SSF54862">
    <property type="entry name" value="4Fe-4S ferredoxins"/>
    <property type="match status" value="1"/>
</dbReference>
<evidence type="ECO:0000256" key="1">
    <source>
        <dbReference type="ARBA" id="ARBA00022723"/>
    </source>
</evidence>
<dbReference type="Gene3D" id="3.50.50.60">
    <property type="entry name" value="FAD/NAD(P)-binding domain"/>
    <property type="match status" value="2"/>
</dbReference>
<dbReference type="PANTHER" id="PTHR42783:SF3">
    <property type="entry name" value="GLUTAMATE SYNTHASE [NADPH] SMALL CHAIN-RELATED"/>
    <property type="match status" value="1"/>
</dbReference>
<dbReference type="Gene3D" id="1.10.1060.10">
    <property type="entry name" value="Alpha-helical ferredoxin"/>
    <property type="match status" value="1"/>
</dbReference>
<dbReference type="SUPFAM" id="SSF46548">
    <property type="entry name" value="alpha-helical ferredoxin"/>
    <property type="match status" value="1"/>
</dbReference>
<dbReference type="InterPro" id="IPR017701">
    <property type="entry name" value="Se_rdtase_YgfK"/>
</dbReference>
<dbReference type="NCBIfam" id="TIGR03315">
    <property type="entry name" value="Se_ygfK"/>
    <property type="match status" value="1"/>
</dbReference>
<dbReference type="GO" id="GO:0046872">
    <property type="term" value="F:metal ion binding"/>
    <property type="evidence" value="ECO:0007669"/>
    <property type="project" value="UniProtKB-KW"/>
</dbReference>
<keyword evidence="3" id="KW-0411">Iron-sulfur</keyword>
<sequence>MPYKHLLDWVLEEYGKSKSIFGVSKMVKHTNGQALPIFDEKIESPYGPAAGPNTQLAQNIIASYVAGSRFFELKTVQDMDGPDLAACVAKPCITAHDECYNCEWSTELYVHQAFDEYVKAWFICKILAKELGLGDPDGFVFNMSVGYDLEGIKKNKVDTYIDGMKDASETEVFKDAMAVSLQAVKDGKFKVVDEEFVKSIPARISGSITESTLHGCPPDEIERIASYLIKEKGLNTFIKCNPTLLGYEFARERLDSLGFSYIAFDDHHFLEDLQWADAVPMFERLQALCDEKGLEFGVKLTNTFPVDVKAGELPSEEMYMSGRSLFPLTIELARRITKQFNGKLRISFSGGADFFNIAEIFDAGIWPITMATTVLKPGGYQRMSQIGEKLMDCGNERFAGVDLARVEALVEFSQNGGRNRKPIKPLPNRKNGEDLPMLDCFTAPCSGGCPIEQDIPAYLDAMDEGRYEDALKIILEKNALPFTTGTICPHTCADRCMRNHYESALRIREVKLMAAEAAFDKVLPGLKAAGAAGKKVAVIGGGPAGLASASFLSRAGADVTVFEKNDKMGGVPRYVIPAFRIGDDALDKDVALCSAYGAKMVTGREITSVSELKAEGFTDIIVAIGAWAPGRKTLKYGDELDALEFLEAVKAAPGSVDLGTDVVVIGGGNTAMDVARAAKIQPGVKNVRLVYRRDRRNMPADEEELVMAIDDGVEFMELLAPVGAEDGKLKCEICKLGEPDASGRRSPVGTGEFKEVPATAVICAVGERVKADLYEGAGAKLDEKGRVVVDENLMTTVEGLYAAGDCRRGPATVVKAIADAQTIASAILGVKFDKYAEVNAKGKMDELLEKKGILTDPPAGKSDPRCLGCSTVCEVCADVCPNRANVVIDVPYFEKPQILHVDGMCNECGNCAVFCPYSGRPFKDKFTLFWSEEDFADSENNGFLLLDGGKVRVRLFGNAGDYDLADPKLPEGIAAFIKAVKDNYSYLIG</sequence>
<dbReference type="PROSITE" id="PS51379">
    <property type="entry name" value="4FE4S_FER_2"/>
    <property type="match status" value="1"/>
</dbReference>
<proteinExistence type="predicted"/>
<evidence type="ECO:0000256" key="2">
    <source>
        <dbReference type="ARBA" id="ARBA00023004"/>
    </source>
</evidence>
<keyword evidence="1" id="KW-0479">Metal-binding</keyword>
<evidence type="ECO:0000259" key="4">
    <source>
        <dbReference type="PROSITE" id="PS51379"/>
    </source>
</evidence>
<evidence type="ECO:0000313" key="5">
    <source>
        <dbReference type="EMBL" id="AHF24606.1"/>
    </source>
</evidence>
<dbReference type="GO" id="GO:0016491">
    <property type="term" value="F:oxidoreductase activity"/>
    <property type="evidence" value="ECO:0007669"/>
    <property type="project" value="InterPro"/>
</dbReference>
<dbReference type="InterPro" id="IPR023753">
    <property type="entry name" value="FAD/NAD-binding_dom"/>
</dbReference>
<dbReference type="InterPro" id="IPR028261">
    <property type="entry name" value="DPD_II"/>
</dbReference>
<dbReference type="PROSITE" id="PS00198">
    <property type="entry name" value="4FE4S_FER_1"/>
    <property type="match status" value="1"/>
</dbReference>
<dbReference type="InterPro" id="IPR009051">
    <property type="entry name" value="Helical_ferredxn"/>
</dbReference>
<dbReference type="Pfam" id="PF14691">
    <property type="entry name" value="Fer4_20"/>
    <property type="match status" value="1"/>
</dbReference>
<name>W0FIH2_9BACT</name>
<dbReference type="GO" id="GO:0051536">
    <property type="term" value="F:iron-sulfur cluster binding"/>
    <property type="evidence" value="ECO:0007669"/>
    <property type="project" value="UniProtKB-KW"/>
</dbReference>
<evidence type="ECO:0000256" key="3">
    <source>
        <dbReference type="ARBA" id="ARBA00023014"/>
    </source>
</evidence>
<protein>
    <submittedName>
        <fullName evidence="5">Putative selenate reductase subunit YgfK</fullName>
    </submittedName>
</protein>
<accession>W0FIH2</accession>
<dbReference type="SUPFAM" id="SSF51395">
    <property type="entry name" value="FMN-linked oxidoreductases"/>
    <property type="match status" value="1"/>
</dbReference>
<dbReference type="PRINTS" id="PR00419">
    <property type="entry name" value="ADXRDTASE"/>
</dbReference>
<dbReference type="AlphaFoldDB" id="W0FIH2"/>
<organism evidence="5">
    <name type="scientific">uncultured bacterium Contig1762</name>
    <dbReference type="NCBI Taxonomy" id="1393506"/>
    <lineage>
        <taxon>Bacteria</taxon>
        <taxon>environmental samples</taxon>
    </lineage>
</organism>
<feature type="domain" description="4Fe-4S ferredoxin-type" evidence="4">
    <location>
        <begin position="894"/>
        <end position="925"/>
    </location>
</feature>
<dbReference type="Pfam" id="PF07992">
    <property type="entry name" value="Pyr_redox_2"/>
    <property type="match status" value="1"/>
</dbReference>
<dbReference type="SUPFAM" id="SSF51971">
    <property type="entry name" value="Nucleotide-binding domain"/>
    <property type="match status" value="2"/>
</dbReference>
<reference evidence="5" key="1">
    <citation type="journal article" date="2013" name="PLoS ONE">
        <title>Metagenomic insights into the carbohydrate-active enzymes carried by the microorganisms adhering to solid digesta in the rumen of cows.</title>
        <authorList>
            <person name="Wang L."/>
            <person name="Hatem A."/>
            <person name="Catalyurek U.V."/>
            <person name="Morrison M."/>
            <person name="Yu Z."/>
        </authorList>
    </citation>
    <scope>NUCLEOTIDE SEQUENCE</scope>
</reference>